<dbReference type="AlphaFoldDB" id="G0N4E7"/>
<dbReference type="PANTHER" id="PTHR22744">
    <property type="entry name" value="HELIX LOOP HELIX PROTEIN 21-RELATED"/>
    <property type="match status" value="1"/>
</dbReference>
<feature type="domain" description="BTB" evidence="1">
    <location>
        <begin position="136"/>
        <end position="203"/>
    </location>
</feature>
<reference evidence="3" key="1">
    <citation type="submission" date="2011-07" db="EMBL/GenBank/DDBJ databases">
        <authorList>
            <consortium name="Caenorhabditis brenneri Sequencing and Analysis Consortium"/>
            <person name="Wilson R.K."/>
        </authorList>
    </citation>
    <scope>NUCLEOTIDE SEQUENCE [LARGE SCALE GENOMIC DNA]</scope>
    <source>
        <strain evidence="3">PB2801</strain>
    </source>
</reference>
<organism evidence="3">
    <name type="scientific">Caenorhabditis brenneri</name>
    <name type="common">Nematode worm</name>
    <dbReference type="NCBI Taxonomy" id="135651"/>
    <lineage>
        <taxon>Eukaryota</taxon>
        <taxon>Metazoa</taxon>
        <taxon>Ecdysozoa</taxon>
        <taxon>Nematoda</taxon>
        <taxon>Chromadorea</taxon>
        <taxon>Rhabditida</taxon>
        <taxon>Rhabditina</taxon>
        <taxon>Rhabditomorpha</taxon>
        <taxon>Rhabditoidea</taxon>
        <taxon>Rhabditidae</taxon>
        <taxon>Peloderinae</taxon>
        <taxon>Caenorhabditis</taxon>
    </lineage>
</organism>
<sequence length="287" mass="33201">MNEEEEMVTYVSGEIPMNEGKTTMEIPLTDYLNSIVELTDNGRGVAHFWQRYAKIEGSPVHVAHITGRLLVTILKKPGNAVMAQGEAIVGPVPYTHLFQNWRDAQNCVFSYILEYTVTKRTPSIEYELRYPQSILTDACFEVEGKLFYLNRGLLSVFSEYFRTLFSEVYIDGSKPIIPLGLANLREFGMMLNVFYPPQVEDIQDCQVEELLELSIRFQIPAVRDKVERHLLRTSYFEKVRILELAERNHMPEFVDAFLKKYPPSKHTYRKDCDYYNGLSDDTKAKLA</sequence>
<gene>
    <name evidence="2" type="ORF">CAEBREN_16928</name>
</gene>
<dbReference type="InParanoid" id="G0N4E7"/>
<dbReference type="SUPFAM" id="SSF54695">
    <property type="entry name" value="POZ domain"/>
    <property type="match status" value="1"/>
</dbReference>
<proteinExistence type="predicted"/>
<dbReference type="SMART" id="SM00225">
    <property type="entry name" value="BTB"/>
    <property type="match status" value="1"/>
</dbReference>
<protein>
    <recommendedName>
        <fullName evidence="1">BTB domain-containing protein</fullName>
    </recommendedName>
</protein>
<dbReference type="PANTHER" id="PTHR22744:SF14">
    <property type="entry name" value="BTB DOMAIN-CONTAINING PROTEIN-RELATED"/>
    <property type="match status" value="1"/>
</dbReference>
<dbReference type="Proteomes" id="UP000008068">
    <property type="component" value="Unassembled WGS sequence"/>
</dbReference>
<dbReference type="OrthoDB" id="6359816at2759"/>
<evidence type="ECO:0000259" key="1">
    <source>
        <dbReference type="PROSITE" id="PS50097"/>
    </source>
</evidence>
<keyword evidence="3" id="KW-1185">Reference proteome</keyword>
<dbReference type="InterPro" id="IPR011333">
    <property type="entry name" value="SKP1/BTB/POZ_sf"/>
</dbReference>
<dbReference type="EMBL" id="GL379837">
    <property type="protein sequence ID" value="EGT52547.1"/>
    <property type="molecule type" value="Genomic_DNA"/>
</dbReference>
<name>G0N4E7_CAEBE</name>
<dbReference type="HOGENOM" id="CLU_036654_0_1_1"/>
<dbReference type="InterPro" id="IPR000210">
    <property type="entry name" value="BTB/POZ_dom"/>
</dbReference>
<evidence type="ECO:0000313" key="3">
    <source>
        <dbReference type="Proteomes" id="UP000008068"/>
    </source>
</evidence>
<dbReference type="Pfam" id="PF00651">
    <property type="entry name" value="BTB"/>
    <property type="match status" value="1"/>
</dbReference>
<dbReference type="PROSITE" id="PS50097">
    <property type="entry name" value="BTB"/>
    <property type="match status" value="1"/>
</dbReference>
<evidence type="ECO:0000313" key="2">
    <source>
        <dbReference type="EMBL" id="EGT52547.1"/>
    </source>
</evidence>
<dbReference type="STRING" id="135651.G0N4E7"/>
<dbReference type="Gene3D" id="3.30.710.10">
    <property type="entry name" value="Potassium Channel Kv1.1, Chain A"/>
    <property type="match status" value="1"/>
</dbReference>
<accession>G0N4E7</accession>